<dbReference type="RefSeq" id="WP_072302407.1">
    <property type="nucleotide sequence ID" value="NZ_FPIY01000001.1"/>
</dbReference>
<dbReference type="AlphaFoldDB" id="A0A1K1MNS7"/>
<organism evidence="1 2">
    <name type="scientific">Cellulophaga fucicola</name>
    <dbReference type="NCBI Taxonomy" id="76595"/>
    <lineage>
        <taxon>Bacteria</taxon>
        <taxon>Pseudomonadati</taxon>
        <taxon>Bacteroidota</taxon>
        <taxon>Flavobacteriia</taxon>
        <taxon>Flavobacteriales</taxon>
        <taxon>Flavobacteriaceae</taxon>
        <taxon>Cellulophaga</taxon>
    </lineage>
</organism>
<dbReference type="OrthoDB" id="8850210at2"/>
<evidence type="ECO:0000313" key="2">
    <source>
        <dbReference type="Proteomes" id="UP000183257"/>
    </source>
</evidence>
<name>A0A1K1MNS7_9FLAO</name>
<gene>
    <name evidence="1" type="ORF">SAMN05660313_00751</name>
</gene>
<protein>
    <submittedName>
        <fullName evidence="1">Uncharacterized protein</fullName>
    </submittedName>
</protein>
<sequence>MGLFNFFRKKDNNTNKSETSKDDQQNKFISDMTKSAEFFVRSSSENFKGLDYSVKSLEVVENILEEASGFYTEMNNEQQQNIITSVGSYIFEVARQNFGGKYFWYDKLNQPILVTGQPNFEASIIANDKVEKRLVNGVEDNIPFYFIGYVQLVNNKKSGMIV</sequence>
<dbReference type="STRING" id="76595.SAMN05660313_00751"/>
<evidence type="ECO:0000313" key="1">
    <source>
        <dbReference type="EMBL" id="SFW24729.1"/>
    </source>
</evidence>
<reference evidence="2" key="1">
    <citation type="submission" date="2016-11" db="EMBL/GenBank/DDBJ databases">
        <authorList>
            <person name="Varghese N."/>
            <person name="Submissions S."/>
        </authorList>
    </citation>
    <scope>NUCLEOTIDE SEQUENCE [LARGE SCALE GENOMIC DNA]</scope>
    <source>
        <strain evidence="2">DSM 24786</strain>
    </source>
</reference>
<dbReference type="EMBL" id="FPIY01000001">
    <property type="protein sequence ID" value="SFW24729.1"/>
    <property type="molecule type" value="Genomic_DNA"/>
</dbReference>
<keyword evidence="2" id="KW-1185">Reference proteome</keyword>
<accession>A0A1K1MNS7</accession>
<dbReference type="Proteomes" id="UP000183257">
    <property type="component" value="Unassembled WGS sequence"/>
</dbReference>
<proteinExistence type="predicted"/>